<dbReference type="InterPro" id="IPR003445">
    <property type="entry name" value="Cat_transpt"/>
</dbReference>
<dbReference type="PANTHER" id="PTHR32024:SF1">
    <property type="entry name" value="KTR SYSTEM POTASSIUM UPTAKE PROTEIN B"/>
    <property type="match status" value="1"/>
</dbReference>
<feature type="transmembrane region" description="Helical" evidence="10">
    <location>
        <begin position="73"/>
        <end position="98"/>
    </location>
</feature>
<organism evidence="11 12">
    <name type="scientific">Priestia veravalensis</name>
    <dbReference type="NCBI Taxonomy" id="1414648"/>
    <lineage>
        <taxon>Bacteria</taxon>
        <taxon>Bacillati</taxon>
        <taxon>Bacillota</taxon>
        <taxon>Bacilli</taxon>
        <taxon>Bacillales</taxon>
        <taxon>Bacillaceae</taxon>
        <taxon>Priestia</taxon>
    </lineage>
</organism>
<feature type="transmembrane region" description="Helical" evidence="10">
    <location>
        <begin position="307"/>
        <end position="326"/>
    </location>
</feature>
<feature type="transmembrane region" description="Helical" evidence="10">
    <location>
        <begin position="223"/>
        <end position="244"/>
    </location>
</feature>
<feature type="transmembrane region" description="Helical" evidence="10">
    <location>
        <begin position="188"/>
        <end position="211"/>
    </location>
</feature>
<accession>A0A0V8JIY1</accession>
<evidence type="ECO:0000256" key="2">
    <source>
        <dbReference type="ARBA" id="ARBA00022448"/>
    </source>
</evidence>
<evidence type="ECO:0000313" key="11">
    <source>
        <dbReference type="EMBL" id="KSU86959.1"/>
    </source>
</evidence>
<gene>
    <name evidence="11" type="ORF">AS180_15610</name>
</gene>
<keyword evidence="9 10" id="KW-0472">Membrane</keyword>
<evidence type="ECO:0000256" key="8">
    <source>
        <dbReference type="ARBA" id="ARBA00023065"/>
    </source>
</evidence>
<dbReference type="GO" id="GO:0015379">
    <property type="term" value="F:potassium:chloride symporter activity"/>
    <property type="evidence" value="ECO:0007669"/>
    <property type="project" value="InterPro"/>
</dbReference>
<evidence type="ECO:0000256" key="3">
    <source>
        <dbReference type="ARBA" id="ARBA00022475"/>
    </source>
</evidence>
<feature type="transmembrane region" description="Helical" evidence="10">
    <location>
        <begin position="118"/>
        <end position="145"/>
    </location>
</feature>
<keyword evidence="5 10" id="KW-0812">Transmembrane</keyword>
<sequence>MSLARSIKLTPPQLLTSIFGGGIIIGALLLMLPFSTTEPISWIDALFTSTSAMTVTGLAVVDTGTRFTVFGQTIIMLLIQVGGLGIMSFAVLIFIMLGKKIGFKERMMVQHALNQTNIGGVILLVKRLFIFSFVIELIALIFLAIRWVPEFGWEKGLFFSLFHSISAFNNAGFGLLSDSLVQYAGDPLINITISLLFIIGGIGFTVLADLWEKKSYKKLSLHSKLMIIGTFIINTVAMLFIFFLEYGNAKTLGSLSLGDKMWTSYFQAVSTRTAGFNSIDIANLTDSTAFLMIILMFIGAGSASTGGGIKLTTFIVITFAVLSFIRGREDIVLLKRRLSTVYVVKALAISMIAIMFVFFATFAINISEPNTPFLKLMFEVVSAFGTVGLSMGVTPELSYVGRVIIIFIMFLGKIGPLTLAFSLAKPKREKIRYPNEDVLIG</sequence>
<dbReference type="AlphaFoldDB" id="A0A0V8JIY1"/>
<evidence type="ECO:0000256" key="4">
    <source>
        <dbReference type="ARBA" id="ARBA00022538"/>
    </source>
</evidence>
<feature type="transmembrane region" description="Helical" evidence="10">
    <location>
        <begin position="399"/>
        <end position="424"/>
    </location>
</feature>
<proteinExistence type="predicted"/>
<comment type="subcellular location">
    <subcellularLocation>
        <location evidence="1">Cell membrane</location>
        <topology evidence="1">Multi-pass membrane protein</topology>
    </subcellularLocation>
</comment>
<evidence type="ECO:0000256" key="1">
    <source>
        <dbReference type="ARBA" id="ARBA00004651"/>
    </source>
</evidence>
<dbReference type="NCBIfam" id="TIGR00933">
    <property type="entry name" value="2a38"/>
    <property type="match status" value="1"/>
</dbReference>
<dbReference type="EMBL" id="LNQP01000058">
    <property type="protein sequence ID" value="KSU86959.1"/>
    <property type="molecule type" value="Genomic_DNA"/>
</dbReference>
<keyword evidence="2" id="KW-0813">Transport</keyword>
<dbReference type="PANTHER" id="PTHR32024">
    <property type="entry name" value="TRK SYSTEM POTASSIUM UPTAKE PROTEIN TRKG-RELATED"/>
    <property type="match status" value="1"/>
</dbReference>
<feature type="transmembrane region" description="Helical" evidence="10">
    <location>
        <begin position="346"/>
        <end position="366"/>
    </location>
</feature>
<evidence type="ECO:0000256" key="6">
    <source>
        <dbReference type="ARBA" id="ARBA00022958"/>
    </source>
</evidence>
<keyword evidence="3" id="KW-1003">Cell membrane</keyword>
<name>A0A0V8JIY1_9BACI</name>
<keyword evidence="4" id="KW-0633">Potassium transport</keyword>
<evidence type="ECO:0000256" key="7">
    <source>
        <dbReference type="ARBA" id="ARBA00022989"/>
    </source>
</evidence>
<keyword evidence="12" id="KW-1185">Reference proteome</keyword>
<keyword evidence="7 10" id="KW-1133">Transmembrane helix</keyword>
<evidence type="ECO:0000256" key="9">
    <source>
        <dbReference type="ARBA" id="ARBA00023136"/>
    </source>
</evidence>
<dbReference type="Proteomes" id="UP000053681">
    <property type="component" value="Unassembled WGS sequence"/>
</dbReference>
<feature type="transmembrane region" description="Helical" evidence="10">
    <location>
        <begin position="157"/>
        <end position="176"/>
    </location>
</feature>
<feature type="transmembrane region" description="Helical" evidence="10">
    <location>
        <begin position="40"/>
        <end position="61"/>
    </location>
</feature>
<comment type="caution">
    <text evidence="11">The sequence shown here is derived from an EMBL/GenBank/DDBJ whole genome shotgun (WGS) entry which is preliminary data.</text>
</comment>
<feature type="transmembrane region" description="Helical" evidence="10">
    <location>
        <begin position="281"/>
        <end position="300"/>
    </location>
</feature>
<evidence type="ECO:0000256" key="10">
    <source>
        <dbReference type="SAM" id="Phobius"/>
    </source>
</evidence>
<keyword evidence="8" id="KW-0406">Ion transport</keyword>
<dbReference type="RefSeq" id="WP_025910813.1">
    <property type="nucleotide sequence ID" value="NZ_KQ758673.1"/>
</dbReference>
<feature type="transmembrane region" description="Helical" evidence="10">
    <location>
        <begin position="12"/>
        <end position="34"/>
    </location>
</feature>
<dbReference type="GO" id="GO:0005886">
    <property type="term" value="C:plasma membrane"/>
    <property type="evidence" value="ECO:0007669"/>
    <property type="project" value="UniProtKB-SubCell"/>
</dbReference>
<keyword evidence="6" id="KW-0630">Potassium</keyword>
<evidence type="ECO:0000256" key="5">
    <source>
        <dbReference type="ARBA" id="ARBA00022692"/>
    </source>
</evidence>
<dbReference type="InterPro" id="IPR004772">
    <property type="entry name" value="TrkH"/>
</dbReference>
<dbReference type="Pfam" id="PF02386">
    <property type="entry name" value="TrkH"/>
    <property type="match status" value="1"/>
</dbReference>
<reference evidence="11 12" key="1">
    <citation type="submission" date="2015-11" db="EMBL/GenBank/DDBJ databases">
        <title>Bacillus caseinolyticus sp nov.</title>
        <authorList>
            <person name="Dastager S.G."/>
            <person name="Mawlankar R."/>
        </authorList>
    </citation>
    <scope>NUCLEOTIDE SEQUENCE [LARGE SCALE GENOMIC DNA]</scope>
    <source>
        <strain evidence="11 12">SGD-V-76</strain>
    </source>
</reference>
<evidence type="ECO:0000313" key="12">
    <source>
        <dbReference type="Proteomes" id="UP000053681"/>
    </source>
</evidence>
<protein>
    <submittedName>
        <fullName evidence="11">Ktr system potassium transporter B</fullName>
    </submittedName>
</protein>